<dbReference type="PANTHER" id="PTHR11571">
    <property type="entry name" value="GLUTATHIONE S-TRANSFERASE"/>
    <property type="match status" value="1"/>
</dbReference>
<organism evidence="4 5">
    <name type="scientific">Catagonus wagneri</name>
    <name type="common">Chacoan peccary</name>
    <dbReference type="NCBI Taxonomy" id="51154"/>
    <lineage>
        <taxon>Eukaryota</taxon>
        <taxon>Metazoa</taxon>
        <taxon>Chordata</taxon>
        <taxon>Craniata</taxon>
        <taxon>Vertebrata</taxon>
        <taxon>Euteleostomi</taxon>
        <taxon>Mammalia</taxon>
        <taxon>Eutheria</taxon>
        <taxon>Laurasiatheria</taxon>
        <taxon>Artiodactyla</taxon>
        <taxon>Suina</taxon>
        <taxon>Tayassuidae</taxon>
        <taxon>Catagonus</taxon>
    </lineage>
</organism>
<accession>A0A8C3X790</accession>
<dbReference type="GO" id="GO:0005829">
    <property type="term" value="C:cytosol"/>
    <property type="evidence" value="ECO:0007669"/>
    <property type="project" value="TreeGrafter"/>
</dbReference>
<dbReference type="PANTHER" id="PTHR11571:SF107">
    <property type="entry name" value="GLUTATHIONE S-TRANSFERASE A1"/>
    <property type="match status" value="1"/>
</dbReference>
<dbReference type="SUPFAM" id="SSF52833">
    <property type="entry name" value="Thioredoxin-like"/>
    <property type="match status" value="1"/>
</dbReference>
<sequence length="142" mass="16315">MYQIILEFPFIASVISINLLTHQTFHSTSFLLSKDGSLTFQQVPVIEIDRMKLVQTRAVLNYIATKYHLCGKDIKERAMIDMFTEGIMYLCEMIMLCPVSCPLAEKDDKMALIKERARNHYLPVYEKVSGLFSVLGTEMRNA</sequence>
<dbReference type="GO" id="GO:0070062">
    <property type="term" value="C:extracellular exosome"/>
    <property type="evidence" value="ECO:0007669"/>
    <property type="project" value="TreeGrafter"/>
</dbReference>
<evidence type="ECO:0000313" key="5">
    <source>
        <dbReference type="Proteomes" id="UP000694540"/>
    </source>
</evidence>
<dbReference type="PROSITE" id="PS50404">
    <property type="entry name" value="GST_NTER"/>
    <property type="match status" value="1"/>
</dbReference>
<proteinExistence type="predicted"/>
<protein>
    <recommendedName>
        <fullName evidence="1">glutathione transferase</fullName>
        <ecNumber evidence="1">2.5.1.18</ecNumber>
    </recommendedName>
</protein>
<name>A0A8C3X790_9CETA</name>
<dbReference type="AlphaFoldDB" id="A0A8C3X790"/>
<dbReference type="Gene3D" id="3.40.30.10">
    <property type="entry name" value="Glutaredoxin"/>
    <property type="match status" value="1"/>
</dbReference>
<evidence type="ECO:0000259" key="3">
    <source>
        <dbReference type="PROSITE" id="PS50404"/>
    </source>
</evidence>
<dbReference type="InterPro" id="IPR004045">
    <property type="entry name" value="Glutathione_S-Trfase_N"/>
</dbReference>
<dbReference type="SUPFAM" id="SSF47616">
    <property type="entry name" value="GST C-terminal domain-like"/>
    <property type="match status" value="1"/>
</dbReference>
<dbReference type="GO" id="GO:0006749">
    <property type="term" value="P:glutathione metabolic process"/>
    <property type="evidence" value="ECO:0007669"/>
    <property type="project" value="TreeGrafter"/>
</dbReference>
<dbReference type="EC" id="2.5.1.18" evidence="1"/>
<feature type="domain" description="GST N-terminal" evidence="3">
    <location>
        <begin position="1"/>
        <end position="71"/>
    </location>
</feature>
<dbReference type="InterPro" id="IPR036282">
    <property type="entry name" value="Glutathione-S-Trfase_C_sf"/>
</dbReference>
<dbReference type="Gene3D" id="1.20.1050.10">
    <property type="match status" value="1"/>
</dbReference>
<dbReference type="InterPro" id="IPR050213">
    <property type="entry name" value="GST_superfamily"/>
</dbReference>
<keyword evidence="2" id="KW-0808">Transferase</keyword>
<evidence type="ECO:0000313" key="4">
    <source>
        <dbReference type="Ensembl" id="ENSCWAP00000024768.1"/>
    </source>
</evidence>
<dbReference type="GO" id="GO:0004364">
    <property type="term" value="F:glutathione transferase activity"/>
    <property type="evidence" value="ECO:0007669"/>
    <property type="project" value="UniProtKB-EC"/>
</dbReference>
<dbReference type="Pfam" id="PF02798">
    <property type="entry name" value="GST_N"/>
    <property type="match status" value="1"/>
</dbReference>
<dbReference type="GO" id="GO:0006805">
    <property type="term" value="P:xenobiotic metabolic process"/>
    <property type="evidence" value="ECO:0007669"/>
    <property type="project" value="TreeGrafter"/>
</dbReference>
<evidence type="ECO:0000256" key="2">
    <source>
        <dbReference type="ARBA" id="ARBA00022679"/>
    </source>
</evidence>
<dbReference type="Ensembl" id="ENSCWAT00000026858.1">
    <property type="protein sequence ID" value="ENSCWAP00000024768.1"/>
    <property type="gene ID" value="ENSCWAG00000018859.1"/>
</dbReference>
<reference evidence="4" key="2">
    <citation type="submission" date="2025-09" db="UniProtKB">
        <authorList>
            <consortium name="Ensembl"/>
        </authorList>
    </citation>
    <scope>IDENTIFICATION</scope>
</reference>
<dbReference type="GeneTree" id="ENSGT00940000154526"/>
<keyword evidence="5" id="KW-1185">Reference proteome</keyword>
<evidence type="ECO:0000256" key="1">
    <source>
        <dbReference type="ARBA" id="ARBA00012452"/>
    </source>
</evidence>
<dbReference type="Proteomes" id="UP000694540">
    <property type="component" value="Unplaced"/>
</dbReference>
<reference evidence="4" key="1">
    <citation type="submission" date="2025-08" db="UniProtKB">
        <authorList>
            <consortium name="Ensembl"/>
        </authorList>
    </citation>
    <scope>IDENTIFICATION</scope>
</reference>
<dbReference type="InterPro" id="IPR036249">
    <property type="entry name" value="Thioredoxin-like_sf"/>
</dbReference>